<dbReference type="SUPFAM" id="SSF51182">
    <property type="entry name" value="RmlC-like cupins"/>
    <property type="match status" value="1"/>
</dbReference>
<comment type="similarity">
    <text evidence="2 9">Belongs to the mannose-6-phosphate isomerase type 2 family.</text>
</comment>
<evidence type="ECO:0000313" key="13">
    <source>
        <dbReference type="EMBL" id="ROH83828.1"/>
    </source>
</evidence>
<dbReference type="GO" id="GO:0004475">
    <property type="term" value="F:mannose-1-phosphate guanylyltransferase (GTP) activity"/>
    <property type="evidence" value="ECO:0007669"/>
    <property type="project" value="UniProtKB-EC"/>
</dbReference>
<dbReference type="UniPathway" id="UPA00126">
    <property type="reaction ID" value="UER00930"/>
</dbReference>
<evidence type="ECO:0000313" key="14">
    <source>
        <dbReference type="Proteomes" id="UP000274511"/>
    </source>
</evidence>
<evidence type="ECO:0000256" key="9">
    <source>
        <dbReference type="RuleBase" id="RU004190"/>
    </source>
</evidence>
<evidence type="ECO:0000259" key="10">
    <source>
        <dbReference type="Pfam" id="PF00483"/>
    </source>
</evidence>
<evidence type="ECO:0000256" key="8">
    <source>
        <dbReference type="ARBA" id="ARBA00047343"/>
    </source>
</evidence>
<dbReference type="AlphaFoldDB" id="A0A3N0UU73"/>
<dbReference type="PANTHER" id="PTHR46390:SF1">
    <property type="entry name" value="MANNOSE-1-PHOSPHATE GUANYLYLTRANSFERASE"/>
    <property type="match status" value="1"/>
</dbReference>
<evidence type="ECO:0000256" key="2">
    <source>
        <dbReference type="ARBA" id="ARBA00006115"/>
    </source>
</evidence>
<dbReference type="Pfam" id="PF00483">
    <property type="entry name" value="NTP_transferase"/>
    <property type="match status" value="1"/>
</dbReference>
<comment type="pathway">
    <text evidence="1">Nucleotide-sugar biosynthesis; GDP-alpha-D-mannose biosynthesis; GDP-alpha-D-mannose from alpha-D-mannose 1-phosphate (GTP route): step 1/1.</text>
</comment>
<dbReference type="Proteomes" id="UP000274511">
    <property type="component" value="Unassembled WGS sequence"/>
</dbReference>
<dbReference type="Pfam" id="PF01050">
    <property type="entry name" value="MannoseP_isomer"/>
    <property type="match status" value="1"/>
</dbReference>
<name>A0A3N0UU73_9GAMM</name>
<dbReference type="NCBIfam" id="TIGR01479">
    <property type="entry name" value="GMP_PMI"/>
    <property type="match status" value="1"/>
</dbReference>
<dbReference type="InterPro" id="IPR051161">
    <property type="entry name" value="Mannose-6P_isomerase_type2"/>
</dbReference>
<proteinExistence type="inferred from homology"/>
<dbReference type="GO" id="GO:0005525">
    <property type="term" value="F:GTP binding"/>
    <property type="evidence" value="ECO:0007669"/>
    <property type="project" value="UniProtKB-KW"/>
</dbReference>
<dbReference type="Pfam" id="PF22640">
    <property type="entry name" value="ManC_GMP_beta-helix"/>
    <property type="match status" value="1"/>
</dbReference>
<dbReference type="GO" id="GO:0000271">
    <property type="term" value="P:polysaccharide biosynthetic process"/>
    <property type="evidence" value="ECO:0007669"/>
    <property type="project" value="InterPro"/>
</dbReference>
<dbReference type="InterPro" id="IPR049577">
    <property type="entry name" value="GMPP_N"/>
</dbReference>
<evidence type="ECO:0000259" key="12">
    <source>
        <dbReference type="Pfam" id="PF22640"/>
    </source>
</evidence>
<reference evidence="13 14" key="1">
    <citation type="submission" date="2018-10" db="EMBL/GenBank/DDBJ databases">
        <title>New species genome.</title>
        <authorList>
            <person name="Li Y."/>
        </authorList>
    </citation>
    <scope>NUCLEOTIDE SEQUENCE [LARGE SCALE GENOMIC DNA]</scope>
    <source>
        <strain evidence="13 14">L6_4B</strain>
    </source>
</reference>
<gene>
    <name evidence="13" type="ORF">EC392_02065</name>
</gene>
<dbReference type="InterPro" id="IPR054566">
    <property type="entry name" value="ManC/GMP-like_b-helix"/>
</dbReference>
<feature type="domain" description="MannoseP isomerase/GMP-like beta-helix" evidence="12">
    <location>
        <begin position="300"/>
        <end position="347"/>
    </location>
</feature>
<dbReference type="CDD" id="cd02509">
    <property type="entry name" value="GDP-M1P_Guanylyltransferase"/>
    <property type="match status" value="1"/>
</dbReference>
<keyword evidence="5 13" id="KW-0548">Nucleotidyltransferase</keyword>
<sequence>MLLPVIMAGGTGSRLWPLSRELYPKQFICLHGKNSMLQETVNRLDGIQTRDPMVICNEEHRFLVAEQLRQVNKLSSNIILEPVGRNTAPAIALAALNAVSSGDDPILLVLAADHIMENEAAFHMAVENATPYAKAGSLVTFGIIPTGPETGYGYIHRGEQLSNVENAPFRVQRFVEKPDLETAEAYLRCGEYYWNSGMFMFRAERYLQELEKFRPDILAACQSAISSVDKQSDFIKIDKECFMTCPDESVDYAVMEKTDDAVVIPLDAGWSDVGSWSALWEVNEKDEQGNSLQGDTFLHNTQDCYINTDDQLVAAIGVDNLVIVNTKDAVLVANKNEVQDVKRVVEFLKANSRSEYRRHRETYWPWGRCDLVVQSDRFNVNRITVKPGESFPLQMHYHRAEHWVILSGTAKVTIQDKTLLLTENQSTFIPIGSQHTLENPGKIPLELLEIQSGSYLGDDDFIDVANNQ</sequence>
<dbReference type="Gene3D" id="3.90.550.10">
    <property type="entry name" value="Spore Coat Polysaccharide Biosynthesis Protein SpsA, Chain A"/>
    <property type="match status" value="1"/>
</dbReference>
<dbReference type="EMBL" id="RJUJ01000002">
    <property type="protein sequence ID" value="ROH83828.1"/>
    <property type="molecule type" value="Genomic_DNA"/>
</dbReference>
<comment type="caution">
    <text evidence="13">The sequence shown here is derived from an EMBL/GenBank/DDBJ whole genome shotgun (WGS) entry which is preliminary data.</text>
</comment>
<feature type="domain" description="Nucleotidyl transferase" evidence="10">
    <location>
        <begin position="4"/>
        <end position="288"/>
    </location>
</feature>
<evidence type="ECO:0000256" key="5">
    <source>
        <dbReference type="ARBA" id="ARBA00022695"/>
    </source>
</evidence>
<dbReference type="FunFam" id="2.60.120.10:FF:000032">
    <property type="entry name" value="Mannose-1-phosphate guanylyltransferase/mannose-6-phosphate isomerase"/>
    <property type="match status" value="1"/>
</dbReference>
<dbReference type="CDD" id="cd02213">
    <property type="entry name" value="cupin_PMI_typeII_C"/>
    <property type="match status" value="1"/>
</dbReference>
<dbReference type="InterPro" id="IPR006375">
    <property type="entry name" value="Man1P_GuaTrfase/Man6P_Isoase"/>
</dbReference>
<dbReference type="PANTHER" id="PTHR46390">
    <property type="entry name" value="MANNOSE-1-PHOSPHATE GUANYLYLTRANSFERASE"/>
    <property type="match status" value="1"/>
</dbReference>
<protein>
    <recommendedName>
        <fullName evidence="3">mannose-1-phosphate guanylyltransferase</fullName>
        <ecNumber evidence="3">2.7.7.13</ecNumber>
    </recommendedName>
</protein>
<accession>A0A3N0UU73</accession>
<dbReference type="RefSeq" id="WP_123235834.1">
    <property type="nucleotide sequence ID" value="NZ_RJUI01000005.1"/>
</dbReference>
<evidence type="ECO:0000259" key="11">
    <source>
        <dbReference type="Pfam" id="PF01050"/>
    </source>
</evidence>
<feature type="domain" description="Mannose-6-phosphate isomerase type II C-terminal" evidence="11">
    <location>
        <begin position="352"/>
        <end position="463"/>
    </location>
</feature>
<dbReference type="InterPro" id="IPR001538">
    <property type="entry name" value="Man6P_isomerase-2_C"/>
</dbReference>
<evidence type="ECO:0000256" key="7">
    <source>
        <dbReference type="ARBA" id="ARBA00023134"/>
    </source>
</evidence>
<evidence type="ECO:0000256" key="6">
    <source>
        <dbReference type="ARBA" id="ARBA00022741"/>
    </source>
</evidence>
<dbReference type="EC" id="2.7.7.13" evidence="3"/>
<dbReference type="SUPFAM" id="SSF53448">
    <property type="entry name" value="Nucleotide-diphospho-sugar transferases"/>
    <property type="match status" value="1"/>
</dbReference>
<keyword evidence="6" id="KW-0547">Nucleotide-binding</keyword>
<dbReference type="Gene3D" id="2.60.120.10">
    <property type="entry name" value="Jelly Rolls"/>
    <property type="match status" value="1"/>
</dbReference>
<evidence type="ECO:0000256" key="1">
    <source>
        <dbReference type="ARBA" id="ARBA00004823"/>
    </source>
</evidence>
<dbReference type="FunFam" id="3.90.550.10:FF:000046">
    <property type="entry name" value="Mannose-1-phosphate guanylyltransferase (GDP)"/>
    <property type="match status" value="1"/>
</dbReference>
<evidence type="ECO:0000256" key="4">
    <source>
        <dbReference type="ARBA" id="ARBA00022679"/>
    </source>
</evidence>
<dbReference type="GO" id="GO:0016853">
    <property type="term" value="F:isomerase activity"/>
    <property type="evidence" value="ECO:0007669"/>
    <property type="project" value="UniProtKB-KW"/>
</dbReference>
<comment type="catalytic activity">
    <reaction evidence="8">
        <text>alpha-D-mannose 1-phosphate + GTP + H(+) = GDP-alpha-D-mannose + diphosphate</text>
        <dbReference type="Rhea" id="RHEA:15229"/>
        <dbReference type="ChEBI" id="CHEBI:15378"/>
        <dbReference type="ChEBI" id="CHEBI:33019"/>
        <dbReference type="ChEBI" id="CHEBI:37565"/>
        <dbReference type="ChEBI" id="CHEBI:57527"/>
        <dbReference type="ChEBI" id="CHEBI:58409"/>
        <dbReference type="EC" id="2.7.7.13"/>
    </reaction>
</comment>
<organism evidence="13 14">
    <name type="scientific">Lonsdalea populi</name>
    <dbReference type="NCBI Taxonomy" id="1172565"/>
    <lineage>
        <taxon>Bacteria</taxon>
        <taxon>Pseudomonadati</taxon>
        <taxon>Pseudomonadota</taxon>
        <taxon>Gammaproteobacteria</taxon>
        <taxon>Enterobacterales</taxon>
        <taxon>Pectobacteriaceae</taxon>
        <taxon>Lonsdalea</taxon>
    </lineage>
</organism>
<evidence type="ECO:0000256" key="3">
    <source>
        <dbReference type="ARBA" id="ARBA00012387"/>
    </source>
</evidence>
<dbReference type="GO" id="GO:0009298">
    <property type="term" value="P:GDP-mannose biosynthetic process"/>
    <property type="evidence" value="ECO:0007669"/>
    <property type="project" value="UniProtKB-UniPathway"/>
</dbReference>
<dbReference type="InterPro" id="IPR014710">
    <property type="entry name" value="RmlC-like_jellyroll"/>
</dbReference>
<keyword evidence="7" id="KW-0342">GTP-binding</keyword>
<keyword evidence="4 13" id="KW-0808">Transferase</keyword>
<dbReference type="InterPro" id="IPR029044">
    <property type="entry name" value="Nucleotide-diphossugar_trans"/>
</dbReference>
<dbReference type="InterPro" id="IPR011051">
    <property type="entry name" value="RmlC_Cupin_sf"/>
</dbReference>
<keyword evidence="13" id="KW-0413">Isomerase</keyword>
<dbReference type="InterPro" id="IPR005835">
    <property type="entry name" value="NTP_transferase_dom"/>
</dbReference>